<protein>
    <submittedName>
        <fullName evidence="2">Lipopolysaccharide biosynthesis protein</fullName>
    </submittedName>
</protein>
<feature type="domain" description="Sugar 3,4-ketoisomerase QdtA cupin" evidence="1">
    <location>
        <begin position="17"/>
        <end position="142"/>
    </location>
</feature>
<dbReference type="EMBL" id="AAXU02000001">
    <property type="protein sequence ID" value="EAZ79102.1"/>
    <property type="molecule type" value="Genomic_DNA"/>
</dbReference>
<dbReference type="Pfam" id="PF05523">
    <property type="entry name" value="FdtA"/>
    <property type="match status" value="1"/>
</dbReference>
<organism evidence="2 3">
    <name type="scientific">Algoriphagus machipongonensis</name>
    <dbReference type="NCBI Taxonomy" id="388413"/>
    <lineage>
        <taxon>Bacteria</taxon>
        <taxon>Pseudomonadati</taxon>
        <taxon>Bacteroidota</taxon>
        <taxon>Cytophagia</taxon>
        <taxon>Cytophagales</taxon>
        <taxon>Cyclobacteriaceae</taxon>
        <taxon>Algoriphagus</taxon>
    </lineage>
</organism>
<keyword evidence="3" id="KW-1185">Reference proteome</keyword>
<dbReference type="HOGENOM" id="CLU_127501_0_0_10"/>
<gene>
    <name evidence="2" type="ORF">ALPR1_17273</name>
</gene>
<comment type="caution">
    <text evidence="2">The sequence shown here is derived from an EMBL/GenBank/DDBJ whole genome shotgun (WGS) entry which is preliminary data.</text>
</comment>
<dbReference type="STRING" id="388413.ALPR1_17273"/>
<evidence type="ECO:0000313" key="2">
    <source>
        <dbReference type="EMBL" id="EAZ79102.1"/>
    </source>
</evidence>
<dbReference type="InterPro" id="IPR014710">
    <property type="entry name" value="RmlC-like_jellyroll"/>
</dbReference>
<sequence length="145" mass="16357">MGLEENAEIISERLPYIIEFSGHSTENGALHFLENEVLFPNGILRCFWISNVKSGETRGDHAHYKESQVIVAMAGKLTIEVTTCDKRKLNFILDSSSKGLVVPPLNWLSIQFSENAVLLGLGDQKFSEQDYIRNKLEFDNIQKGI</sequence>
<proteinExistence type="predicted"/>
<evidence type="ECO:0000259" key="1">
    <source>
        <dbReference type="Pfam" id="PF05523"/>
    </source>
</evidence>
<dbReference type="Gene3D" id="2.60.120.10">
    <property type="entry name" value="Jelly Rolls"/>
    <property type="match status" value="1"/>
</dbReference>
<dbReference type="AlphaFoldDB" id="A3I376"/>
<dbReference type="InterPro" id="IPR008894">
    <property type="entry name" value="QdtA_cupin_dom"/>
</dbReference>
<dbReference type="InterPro" id="IPR011051">
    <property type="entry name" value="RmlC_Cupin_sf"/>
</dbReference>
<dbReference type="Proteomes" id="UP000003919">
    <property type="component" value="Chromosome"/>
</dbReference>
<reference evidence="2 3" key="1">
    <citation type="journal article" date="2011" name="J. Bacteriol.">
        <title>Complete genome sequence of Algoriphagus sp. PR1, bacterial prey of a colony-forming choanoflagellate.</title>
        <authorList>
            <person name="Alegado R.A."/>
            <person name="Ferriera S."/>
            <person name="Nusbaum C."/>
            <person name="Young S.K."/>
            <person name="Zeng Q."/>
            <person name="Imamovic A."/>
            <person name="Fairclough S.R."/>
            <person name="King N."/>
        </authorList>
    </citation>
    <scope>NUCLEOTIDE SEQUENCE [LARGE SCALE GENOMIC DNA]</scope>
    <source>
        <strain evidence="2 3">PR1</strain>
    </source>
</reference>
<dbReference type="RefSeq" id="WP_008202376.1">
    <property type="nucleotide sequence ID" value="NZ_CM001023.1"/>
</dbReference>
<evidence type="ECO:0000313" key="3">
    <source>
        <dbReference type="Proteomes" id="UP000003919"/>
    </source>
</evidence>
<name>A3I376_9BACT</name>
<accession>A3I376</accession>
<dbReference type="SUPFAM" id="SSF51182">
    <property type="entry name" value="RmlC-like cupins"/>
    <property type="match status" value="1"/>
</dbReference>
<dbReference type="EMBL" id="CM001023">
    <property type="protein sequence ID" value="EAZ79102.1"/>
    <property type="molecule type" value="Genomic_DNA"/>
</dbReference>
<dbReference type="CDD" id="cd20292">
    <property type="entry name" value="cupin_QdtA-like"/>
    <property type="match status" value="1"/>
</dbReference>
<dbReference type="eggNOG" id="COG1898">
    <property type="taxonomic scope" value="Bacteria"/>
</dbReference>
<dbReference type="OrthoDB" id="9795513at2"/>